<keyword evidence="8" id="KW-1185">Reference proteome</keyword>
<protein>
    <submittedName>
        <fullName evidence="7">Methyl-accepting chemotaxis sensory transducer</fullName>
    </submittedName>
</protein>
<evidence type="ECO:0000256" key="1">
    <source>
        <dbReference type="ARBA" id="ARBA00022500"/>
    </source>
</evidence>
<keyword evidence="1" id="KW-0145">Chemotaxis</keyword>
<evidence type="ECO:0000313" key="8">
    <source>
        <dbReference type="Proteomes" id="UP000243205"/>
    </source>
</evidence>
<dbReference type="SMART" id="SM00304">
    <property type="entry name" value="HAMP"/>
    <property type="match status" value="1"/>
</dbReference>
<keyword evidence="4" id="KW-1133">Transmembrane helix</keyword>
<dbReference type="GO" id="GO:0004888">
    <property type="term" value="F:transmembrane signaling receptor activity"/>
    <property type="evidence" value="ECO:0007669"/>
    <property type="project" value="InterPro"/>
</dbReference>
<dbReference type="PANTHER" id="PTHR43531">
    <property type="entry name" value="PROTEIN ICFG"/>
    <property type="match status" value="1"/>
</dbReference>
<feature type="transmembrane region" description="Helical" evidence="4">
    <location>
        <begin position="361"/>
        <end position="380"/>
    </location>
</feature>
<dbReference type="SMART" id="SM00283">
    <property type="entry name" value="MA"/>
    <property type="match status" value="1"/>
</dbReference>
<comment type="similarity">
    <text evidence="2">Belongs to the methyl-accepting chemotaxis (MCP) protein family.</text>
</comment>
<name>A0A1G7B704_9BACT</name>
<dbReference type="PANTHER" id="PTHR43531:SF11">
    <property type="entry name" value="METHYL-ACCEPTING CHEMOTAXIS PROTEIN 3"/>
    <property type="match status" value="1"/>
</dbReference>
<dbReference type="InterPro" id="IPR003660">
    <property type="entry name" value="HAMP_dom"/>
</dbReference>
<dbReference type="OrthoDB" id="9765170at2"/>
<dbReference type="Gene3D" id="1.10.287.950">
    <property type="entry name" value="Methyl-accepting chemotaxis protein"/>
    <property type="match status" value="1"/>
</dbReference>
<dbReference type="InterPro" id="IPR051310">
    <property type="entry name" value="MCP_chemotaxis"/>
</dbReference>
<evidence type="ECO:0000313" key="7">
    <source>
        <dbReference type="EMBL" id="SDE22783.1"/>
    </source>
</evidence>
<feature type="transmembrane region" description="Helical" evidence="4">
    <location>
        <begin position="28"/>
        <end position="48"/>
    </location>
</feature>
<dbReference type="InterPro" id="IPR004089">
    <property type="entry name" value="MCPsignal_dom"/>
</dbReference>
<keyword evidence="4" id="KW-0812">Transmembrane</keyword>
<dbReference type="AlphaFoldDB" id="A0A1G7B704"/>
<organism evidence="7 8">
    <name type="scientific">Desulfuromonas thiophila</name>
    <dbReference type="NCBI Taxonomy" id="57664"/>
    <lineage>
        <taxon>Bacteria</taxon>
        <taxon>Pseudomonadati</taxon>
        <taxon>Thermodesulfobacteriota</taxon>
        <taxon>Desulfuromonadia</taxon>
        <taxon>Desulfuromonadales</taxon>
        <taxon>Desulfuromonadaceae</taxon>
        <taxon>Desulfuromonas</taxon>
    </lineage>
</organism>
<dbReference type="InterPro" id="IPR004090">
    <property type="entry name" value="Chemotax_Me-accpt_rcpt"/>
</dbReference>
<keyword evidence="3" id="KW-0807">Transducer</keyword>
<evidence type="ECO:0000256" key="2">
    <source>
        <dbReference type="ARBA" id="ARBA00029447"/>
    </source>
</evidence>
<dbReference type="EMBL" id="FNAQ01000005">
    <property type="protein sequence ID" value="SDE22783.1"/>
    <property type="molecule type" value="Genomic_DNA"/>
</dbReference>
<dbReference type="Pfam" id="PF00672">
    <property type="entry name" value="HAMP"/>
    <property type="match status" value="1"/>
</dbReference>
<keyword evidence="4" id="KW-0472">Membrane</keyword>
<dbReference type="CDD" id="cd06225">
    <property type="entry name" value="HAMP"/>
    <property type="match status" value="1"/>
</dbReference>
<evidence type="ECO:0000256" key="3">
    <source>
        <dbReference type="PROSITE-ProRule" id="PRU00284"/>
    </source>
</evidence>
<reference evidence="8" key="1">
    <citation type="submission" date="2016-10" db="EMBL/GenBank/DDBJ databases">
        <authorList>
            <person name="Varghese N."/>
            <person name="Submissions S."/>
        </authorList>
    </citation>
    <scope>NUCLEOTIDE SEQUENCE [LARGE SCALE GENOMIC DNA]</scope>
    <source>
        <strain evidence="8">DSM 8987</strain>
    </source>
</reference>
<accession>A0A1G7B704</accession>
<proteinExistence type="inferred from homology"/>
<evidence type="ECO:0000259" key="6">
    <source>
        <dbReference type="PROSITE" id="PS50885"/>
    </source>
</evidence>
<dbReference type="GO" id="GO:0006935">
    <property type="term" value="P:chemotaxis"/>
    <property type="evidence" value="ECO:0007669"/>
    <property type="project" value="UniProtKB-KW"/>
</dbReference>
<dbReference type="GO" id="GO:0007165">
    <property type="term" value="P:signal transduction"/>
    <property type="evidence" value="ECO:0007669"/>
    <property type="project" value="UniProtKB-KW"/>
</dbReference>
<dbReference type="PROSITE" id="PS50111">
    <property type="entry name" value="CHEMOTAXIS_TRANSDUC_2"/>
    <property type="match status" value="1"/>
</dbReference>
<feature type="domain" description="HAMP" evidence="6">
    <location>
        <begin position="382"/>
        <end position="434"/>
    </location>
</feature>
<dbReference type="Gene3D" id="6.10.340.10">
    <property type="match status" value="1"/>
</dbReference>
<dbReference type="STRING" id="57664.SAMN05661003_10592"/>
<evidence type="ECO:0000256" key="4">
    <source>
        <dbReference type="SAM" id="Phobius"/>
    </source>
</evidence>
<dbReference type="GO" id="GO:0005886">
    <property type="term" value="C:plasma membrane"/>
    <property type="evidence" value="ECO:0007669"/>
    <property type="project" value="TreeGrafter"/>
</dbReference>
<dbReference type="PROSITE" id="PS50885">
    <property type="entry name" value="HAMP"/>
    <property type="match status" value="1"/>
</dbReference>
<evidence type="ECO:0000259" key="5">
    <source>
        <dbReference type="PROSITE" id="PS50111"/>
    </source>
</evidence>
<dbReference type="Proteomes" id="UP000243205">
    <property type="component" value="Unassembled WGS sequence"/>
</dbReference>
<dbReference type="Pfam" id="PF00015">
    <property type="entry name" value="MCPsignal"/>
    <property type="match status" value="1"/>
</dbReference>
<sequence length="754" mass="82950">MSSCHSFHALRFALIARIPGRRSLASRLVLSFSLLILLMGGITGFAFFSTRQITDADAEVAQAFQDSLQAQSQAAEVTGWLNLLNQIQAQHDRLFMQLSLAMLDNAPAEVLQQFPMTAALDALLQHPARRQMEAQLPEAAASFTALEQQRDQLAEALTPLQERWQPIHEGLAEALNDLKRSYIYWALKVANMIFVHSTIDELVAEEADATLLAMFSRSSEYQKFADQYPALRQAVEKSRQDDRQLWQAARQLNQLLLSSQWPQAQILYRDQFPTLVKSLSVNLDQVLLQEKIISTRQRAAIAGFHTALQDQGQKIQLHLSELQAGLTRQLTQQADVAQQRSDAVLHVQQQAHQHGKLVEQLFSLFALLLILLGSLLAWLVTRSITRPLAQTRQMIRQMDSGDLSFRIAEPGNDEIGQIARSLNAFADHMEQEIVTAFRQLAQGNFTFEASGVIREPLRQTNAALTALMIEVHQLCDQIGQHSRDSVVHSQALTSGAGQQAQALAEISTSISSMAGSIRDNANDSASACQLSRQANQSAQQGHDQIRQMLQAMDAINQSGQDVARIIRVIDDIAFQTNLLALNAAVEAARAGQHGKGFAVVAEEVRNLAARSAKAAGETSRLIEESIAQARQGAEIANRTATSLDEIVTDVNRVAGIIETLSDSANQQHHQIGAIEQALERIKQVTTASALLAEQGHQSAQTFSTQARNLQQLLENFSMADTADTMQLPAQPHPRSHRVATACSAAMSQPCQLPC</sequence>
<dbReference type="PRINTS" id="PR00260">
    <property type="entry name" value="CHEMTRNSDUCR"/>
</dbReference>
<dbReference type="SUPFAM" id="SSF58104">
    <property type="entry name" value="Methyl-accepting chemotaxis protein (MCP) signaling domain"/>
    <property type="match status" value="1"/>
</dbReference>
<dbReference type="RefSeq" id="WP_092077705.1">
    <property type="nucleotide sequence ID" value="NZ_FNAQ01000005.1"/>
</dbReference>
<feature type="domain" description="Methyl-accepting transducer" evidence="5">
    <location>
        <begin position="474"/>
        <end position="703"/>
    </location>
</feature>
<gene>
    <name evidence="7" type="ORF">SAMN05661003_10592</name>
</gene>